<dbReference type="EMBL" id="MU863642">
    <property type="protein sequence ID" value="KAK4100247.1"/>
    <property type="molecule type" value="Genomic_DNA"/>
</dbReference>
<protein>
    <submittedName>
        <fullName evidence="2">Uncharacterized protein</fullName>
    </submittedName>
</protein>
<evidence type="ECO:0000313" key="3">
    <source>
        <dbReference type="Proteomes" id="UP001305647"/>
    </source>
</evidence>
<name>A0AAN6PYE4_9PEZI</name>
<gene>
    <name evidence="2" type="ORF">N658DRAFT_497468</name>
</gene>
<reference evidence="2" key="1">
    <citation type="journal article" date="2023" name="Mol. Phylogenet. Evol.">
        <title>Genome-scale phylogeny and comparative genomics of the fungal order Sordariales.</title>
        <authorList>
            <person name="Hensen N."/>
            <person name="Bonometti L."/>
            <person name="Westerberg I."/>
            <person name="Brannstrom I.O."/>
            <person name="Guillou S."/>
            <person name="Cros-Aarteil S."/>
            <person name="Calhoun S."/>
            <person name="Haridas S."/>
            <person name="Kuo A."/>
            <person name="Mondo S."/>
            <person name="Pangilinan J."/>
            <person name="Riley R."/>
            <person name="LaButti K."/>
            <person name="Andreopoulos B."/>
            <person name="Lipzen A."/>
            <person name="Chen C."/>
            <person name="Yan M."/>
            <person name="Daum C."/>
            <person name="Ng V."/>
            <person name="Clum A."/>
            <person name="Steindorff A."/>
            <person name="Ohm R.A."/>
            <person name="Martin F."/>
            <person name="Silar P."/>
            <person name="Natvig D.O."/>
            <person name="Lalanne C."/>
            <person name="Gautier V."/>
            <person name="Ament-Velasquez S.L."/>
            <person name="Kruys A."/>
            <person name="Hutchinson M.I."/>
            <person name="Powell A.J."/>
            <person name="Barry K."/>
            <person name="Miller A.N."/>
            <person name="Grigoriev I.V."/>
            <person name="Debuchy R."/>
            <person name="Gladieux P."/>
            <person name="Hiltunen Thoren M."/>
            <person name="Johannesson H."/>
        </authorList>
    </citation>
    <scope>NUCLEOTIDE SEQUENCE</scope>
    <source>
        <strain evidence="2">CBS 757.83</strain>
    </source>
</reference>
<feature type="compositionally biased region" description="Polar residues" evidence="1">
    <location>
        <begin position="23"/>
        <end position="34"/>
    </location>
</feature>
<evidence type="ECO:0000256" key="1">
    <source>
        <dbReference type="SAM" id="MobiDB-lite"/>
    </source>
</evidence>
<accession>A0AAN6PYE4</accession>
<reference evidence="2" key="2">
    <citation type="submission" date="2023-05" db="EMBL/GenBank/DDBJ databases">
        <authorList>
            <consortium name="Lawrence Berkeley National Laboratory"/>
            <person name="Steindorff A."/>
            <person name="Hensen N."/>
            <person name="Bonometti L."/>
            <person name="Westerberg I."/>
            <person name="Brannstrom I.O."/>
            <person name="Guillou S."/>
            <person name="Cros-Aarteil S."/>
            <person name="Calhoun S."/>
            <person name="Haridas S."/>
            <person name="Kuo A."/>
            <person name="Mondo S."/>
            <person name="Pangilinan J."/>
            <person name="Riley R."/>
            <person name="Labutti K."/>
            <person name="Andreopoulos B."/>
            <person name="Lipzen A."/>
            <person name="Chen C."/>
            <person name="Yanf M."/>
            <person name="Daum C."/>
            <person name="Ng V."/>
            <person name="Clum A."/>
            <person name="Ohm R."/>
            <person name="Martin F."/>
            <person name="Silar P."/>
            <person name="Natvig D."/>
            <person name="Lalanne C."/>
            <person name="Gautier V."/>
            <person name="Ament-Velasquez S.L."/>
            <person name="Kruys A."/>
            <person name="Hutchinson M.I."/>
            <person name="Powell A.J."/>
            <person name="Barry K."/>
            <person name="Miller A.N."/>
            <person name="Grigoriev I.V."/>
            <person name="Debuchy R."/>
            <person name="Gladieux P."/>
            <person name="Thoren M.H."/>
            <person name="Johannesson H."/>
        </authorList>
    </citation>
    <scope>NUCLEOTIDE SEQUENCE</scope>
    <source>
        <strain evidence="2">CBS 757.83</strain>
    </source>
</reference>
<evidence type="ECO:0000313" key="2">
    <source>
        <dbReference type="EMBL" id="KAK4100247.1"/>
    </source>
</evidence>
<organism evidence="2 3">
    <name type="scientific">Parathielavia hyrcaniae</name>
    <dbReference type="NCBI Taxonomy" id="113614"/>
    <lineage>
        <taxon>Eukaryota</taxon>
        <taxon>Fungi</taxon>
        <taxon>Dikarya</taxon>
        <taxon>Ascomycota</taxon>
        <taxon>Pezizomycotina</taxon>
        <taxon>Sordariomycetes</taxon>
        <taxon>Sordariomycetidae</taxon>
        <taxon>Sordariales</taxon>
        <taxon>Chaetomiaceae</taxon>
        <taxon>Parathielavia</taxon>
    </lineage>
</organism>
<dbReference type="Proteomes" id="UP001305647">
    <property type="component" value="Unassembled WGS sequence"/>
</dbReference>
<feature type="compositionally biased region" description="Low complexity" evidence="1">
    <location>
        <begin position="35"/>
        <end position="47"/>
    </location>
</feature>
<proteinExistence type="predicted"/>
<dbReference type="AlphaFoldDB" id="A0AAN6PYE4"/>
<keyword evidence="3" id="KW-1185">Reference proteome</keyword>
<feature type="region of interest" description="Disordered" evidence="1">
    <location>
        <begin position="1"/>
        <end position="55"/>
    </location>
</feature>
<sequence length="84" mass="9295">MSFENAAGSPRLEEPAHDMETPFPTQHSRTGSVQSTSTDYDATTTATDTKESRFPELVRRDMEFFMARLTRTNSADSTGSTGSR</sequence>
<feature type="compositionally biased region" description="Basic and acidic residues" evidence="1">
    <location>
        <begin position="11"/>
        <end position="20"/>
    </location>
</feature>
<comment type="caution">
    <text evidence="2">The sequence shown here is derived from an EMBL/GenBank/DDBJ whole genome shotgun (WGS) entry which is preliminary data.</text>
</comment>